<dbReference type="RefSeq" id="WP_139468069.1">
    <property type="nucleotide sequence ID" value="NZ_VDMQ01000003.1"/>
</dbReference>
<feature type="transmembrane region" description="Helical" evidence="1">
    <location>
        <begin position="69"/>
        <end position="90"/>
    </location>
</feature>
<name>A0A5C4X3K6_9MICO</name>
<reference evidence="2 3" key="1">
    <citation type="submission" date="2019-06" db="EMBL/GenBank/DDBJ databases">
        <authorList>
            <person name="Mardanova A.M."/>
            <person name="Pudova D.S."/>
            <person name="Shagimardanova E.I."/>
            <person name="Gogoleva N.E."/>
            <person name="Lutfullin M.T."/>
            <person name="Hadieva G.F."/>
            <person name="Sharipova M.R."/>
        </authorList>
    </citation>
    <scope>NUCLEOTIDE SEQUENCE [LARGE SCALE GENOMIC DNA]</scope>
    <source>
        <strain evidence="2 3">MG-1</strain>
    </source>
</reference>
<comment type="caution">
    <text evidence="2">The sequence shown here is derived from an EMBL/GenBank/DDBJ whole genome shotgun (WGS) entry which is preliminary data.</text>
</comment>
<dbReference type="AlphaFoldDB" id="A0A5C4X3K6"/>
<dbReference type="Proteomes" id="UP000314223">
    <property type="component" value="Unassembled WGS sequence"/>
</dbReference>
<dbReference type="EMBL" id="VDMQ01000003">
    <property type="protein sequence ID" value="TNM55930.1"/>
    <property type="molecule type" value="Genomic_DNA"/>
</dbReference>
<protein>
    <submittedName>
        <fullName evidence="2">Uncharacterized protein</fullName>
    </submittedName>
</protein>
<proteinExistence type="predicted"/>
<evidence type="ECO:0000256" key="1">
    <source>
        <dbReference type="SAM" id="Phobius"/>
    </source>
</evidence>
<feature type="transmembrane region" description="Helical" evidence="1">
    <location>
        <begin position="38"/>
        <end position="57"/>
    </location>
</feature>
<evidence type="ECO:0000313" key="2">
    <source>
        <dbReference type="EMBL" id="TNM55930.1"/>
    </source>
</evidence>
<keyword evidence="1" id="KW-0472">Membrane</keyword>
<keyword evidence="1" id="KW-1133">Transmembrane helix</keyword>
<sequence length="133" mass="14518">MIGMSRFLRSLGSVIFLTAGLFYVLAPPRTTTSFFDTPFPAIAWGSVFVFGGIVSLLGVITRYVHVERFGIFSIVVAGACLSVGQAFVMFDVPITWTRGGGLLVYVAFTLFSFERWYRLGADEQAINAVADEG</sequence>
<accession>A0A5C4X3K6</accession>
<organism evidence="2 3">
    <name type="scientific">Brevibacterium sediminis</name>
    <dbReference type="NCBI Taxonomy" id="1857024"/>
    <lineage>
        <taxon>Bacteria</taxon>
        <taxon>Bacillati</taxon>
        <taxon>Actinomycetota</taxon>
        <taxon>Actinomycetes</taxon>
        <taxon>Micrococcales</taxon>
        <taxon>Brevibacteriaceae</taxon>
        <taxon>Brevibacterium</taxon>
    </lineage>
</organism>
<feature type="transmembrane region" description="Helical" evidence="1">
    <location>
        <begin position="96"/>
        <end position="113"/>
    </location>
</feature>
<keyword evidence="1" id="KW-0812">Transmembrane</keyword>
<gene>
    <name evidence="2" type="ORF">FHQ09_06755</name>
</gene>
<feature type="transmembrane region" description="Helical" evidence="1">
    <location>
        <begin position="7"/>
        <end position="26"/>
    </location>
</feature>
<evidence type="ECO:0000313" key="3">
    <source>
        <dbReference type="Proteomes" id="UP000314223"/>
    </source>
</evidence>